<keyword evidence="1" id="KW-0285">Flavoprotein</keyword>
<evidence type="ECO:0000256" key="1">
    <source>
        <dbReference type="ARBA" id="ARBA00022630"/>
    </source>
</evidence>
<evidence type="ECO:0000313" key="7">
    <source>
        <dbReference type="Proteomes" id="UP001432128"/>
    </source>
</evidence>
<keyword evidence="3" id="KW-0560">Oxidoreductase</keyword>
<proteinExistence type="predicted"/>
<dbReference type="Proteomes" id="UP001432128">
    <property type="component" value="Chromosome"/>
</dbReference>
<gene>
    <name evidence="6" type="ORF">OG579_11365</name>
</gene>
<keyword evidence="7" id="KW-1185">Reference proteome</keyword>
<dbReference type="NCBIfam" id="TIGR03621">
    <property type="entry name" value="F420_MSMEG_2516"/>
    <property type="match status" value="1"/>
</dbReference>
<dbReference type="PANTHER" id="PTHR42847">
    <property type="entry name" value="ALKANESULFONATE MONOOXYGENASE"/>
    <property type="match status" value="1"/>
</dbReference>
<evidence type="ECO:0000256" key="3">
    <source>
        <dbReference type="ARBA" id="ARBA00023002"/>
    </source>
</evidence>
<dbReference type="AlphaFoldDB" id="A0AAU4JX94"/>
<feature type="domain" description="Luciferase-like" evidence="5">
    <location>
        <begin position="24"/>
        <end position="307"/>
    </location>
</feature>
<dbReference type="RefSeq" id="WP_055784137.1">
    <property type="nucleotide sequence ID" value="NZ_CP108021.1"/>
</dbReference>
<dbReference type="InterPro" id="IPR050172">
    <property type="entry name" value="SsuD_RutA_monooxygenase"/>
</dbReference>
<dbReference type="PANTHER" id="PTHR42847:SF8">
    <property type="entry name" value="CONSERVED PROTEIN"/>
    <property type="match status" value="1"/>
</dbReference>
<dbReference type="GO" id="GO:0046306">
    <property type="term" value="P:alkanesulfonate catabolic process"/>
    <property type="evidence" value="ECO:0007669"/>
    <property type="project" value="TreeGrafter"/>
</dbReference>
<keyword evidence="4" id="KW-0503">Monooxygenase</keyword>
<evidence type="ECO:0000313" key="6">
    <source>
        <dbReference type="EMBL" id="WUM18357.1"/>
    </source>
</evidence>
<evidence type="ECO:0000256" key="2">
    <source>
        <dbReference type="ARBA" id="ARBA00022643"/>
    </source>
</evidence>
<name>A0AAU4JX94_9NOCA</name>
<dbReference type="SUPFAM" id="SSF51679">
    <property type="entry name" value="Bacterial luciferase-like"/>
    <property type="match status" value="1"/>
</dbReference>
<evidence type="ECO:0000259" key="5">
    <source>
        <dbReference type="Pfam" id="PF00296"/>
    </source>
</evidence>
<keyword evidence="2" id="KW-0288">FMN</keyword>
<organism evidence="6 7">
    <name type="scientific">Williamsia herbipolensis</name>
    <dbReference type="NCBI Taxonomy" id="1603258"/>
    <lineage>
        <taxon>Bacteria</taxon>
        <taxon>Bacillati</taxon>
        <taxon>Actinomycetota</taxon>
        <taxon>Actinomycetes</taxon>
        <taxon>Mycobacteriales</taxon>
        <taxon>Nocardiaceae</taxon>
        <taxon>Williamsia</taxon>
    </lineage>
</organism>
<dbReference type="Gene3D" id="3.20.20.30">
    <property type="entry name" value="Luciferase-like domain"/>
    <property type="match status" value="1"/>
</dbReference>
<dbReference type="GO" id="GO:0008726">
    <property type="term" value="F:alkanesulfonate monooxygenase activity"/>
    <property type="evidence" value="ECO:0007669"/>
    <property type="project" value="TreeGrafter"/>
</dbReference>
<dbReference type="InterPro" id="IPR011251">
    <property type="entry name" value="Luciferase-like_dom"/>
</dbReference>
<dbReference type="Pfam" id="PF00296">
    <property type="entry name" value="Bac_luciferase"/>
    <property type="match status" value="1"/>
</dbReference>
<dbReference type="InterPro" id="IPR036661">
    <property type="entry name" value="Luciferase-like_sf"/>
</dbReference>
<accession>A0AAU4JX94</accession>
<sequence length="333" mass="35772">MTTDAAATTPALRPFRFAAGGEGNRDEGGARKFVALAQRAEEYGFDTFAIPDHLENQVGPLAALGALSQATSTIRLATTTLAAGMRHPVVLAKEATTIDVLSKGRLELGIGASWLREDFESAGIPFGTPGERLRQLDEALQILDVLLRGQECTFSGDYYQVKGVVGAPRPRQGPRPPIMVGAGGPRMLELAAQHADIISVATGSTPDGLLKLSDMTIEKTIERVDRIRRAAGSRFDDIELNWTIATILITDDRASTAEMILGAIDSGFPPNLAKDADLTVDDILASPYIMCGSFEEIAEQIRTVRERTTMSYVGVFPTQMDAFAPVIPLLRGT</sequence>
<evidence type="ECO:0000256" key="4">
    <source>
        <dbReference type="ARBA" id="ARBA00023033"/>
    </source>
</evidence>
<reference evidence="6 7" key="1">
    <citation type="submission" date="2022-10" db="EMBL/GenBank/DDBJ databases">
        <title>The complete genomes of actinobacterial strains from the NBC collection.</title>
        <authorList>
            <person name="Joergensen T.S."/>
            <person name="Alvarez Arevalo M."/>
            <person name="Sterndorff E.B."/>
            <person name="Faurdal D."/>
            <person name="Vuksanovic O."/>
            <person name="Mourched A.-S."/>
            <person name="Charusanti P."/>
            <person name="Shaw S."/>
            <person name="Blin K."/>
            <person name="Weber T."/>
        </authorList>
    </citation>
    <scope>NUCLEOTIDE SEQUENCE [LARGE SCALE GENOMIC DNA]</scope>
    <source>
        <strain evidence="6 7">NBC_00319</strain>
    </source>
</reference>
<dbReference type="InterPro" id="IPR019923">
    <property type="entry name" value="Lucif-like_OxRdtase_MSMEG_2516"/>
</dbReference>
<dbReference type="KEGG" id="whr:OG579_11365"/>
<dbReference type="EMBL" id="CP108021">
    <property type="protein sequence ID" value="WUM18357.1"/>
    <property type="molecule type" value="Genomic_DNA"/>
</dbReference>
<protein>
    <submittedName>
        <fullName evidence="6">LLM class F420-dependent oxidoreductase</fullName>
    </submittedName>
</protein>